<dbReference type="PROSITE" id="PS51677">
    <property type="entry name" value="NODB"/>
    <property type="match status" value="1"/>
</dbReference>
<dbReference type="Pfam" id="PF01522">
    <property type="entry name" value="Polysacc_deac_1"/>
    <property type="match status" value="1"/>
</dbReference>
<keyword evidence="4" id="KW-1185">Reference proteome</keyword>
<evidence type="ECO:0000313" key="4">
    <source>
        <dbReference type="Proteomes" id="UP000321491"/>
    </source>
</evidence>
<gene>
    <name evidence="3" type="primary">yheN</name>
    <name evidence="3" type="ORF">CQU01_10870</name>
</gene>
<evidence type="ECO:0000313" key="3">
    <source>
        <dbReference type="EMBL" id="GEN30849.1"/>
    </source>
</evidence>
<feature type="compositionally biased region" description="Basic and acidic residues" evidence="1">
    <location>
        <begin position="46"/>
        <end position="60"/>
    </location>
</feature>
<organism evidence="3 4">
    <name type="scientific">Cerasibacillus quisquiliarum</name>
    <dbReference type="NCBI Taxonomy" id="227865"/>
    <lineage>
        <taxon>Bacteria</taxon>
        <taxon>Bacillati</taxon>
        <taxon>Bacillota</taxon>
        <taxon>Bacilli</taxon>
        <taxon>Bacillales</taxon>
        <taxon>Bacillaceae</taxon>
        <taxon>Cerasibacillus</taxon>
    </lineage>
</organism>
<dbReference type="GO" id="GO:0005975">
    <property type="term" value="P:carbohydrate metabolic process"/>
    <property type="evidence" value="ECO:0007669"/>
    <property type="project" value="InterPro"/>
</dbReference>
<dbReference type="AlphaFoldDB" id="A0A511UW59"/>
<dbReference type="PANTHER" id="PTHR10587">
    <property type="entry name" value="GLYCOSYL TRANSFERASE-RELATED"/>
    <property type="match status" value="1"/>
</dbReference>
<comment type="caution">
    <text evidence="3">The sequence shown here is derived from an EMBL/GenBank/DDBJ whole genome shotgun (WGS) entry which is preliminary data.</text>
</comment>
<sequence>MRTSRKRQNKLNKRRKITIGLIIALTMISTLFLADLYSSHNVDAEKKEAKSHTQHTDKKATTQPKQVKSKKEVKGTTDDTAGETKKKKRRKTKQNNTDITPPAKDKVVYLTFDDGPSHTASRKILDLLDKYDAKATFFMLEPNMKKNKDIVIEMAEKGHALGVHGVTHEVSKVYRSPKAFVEEMNQAISYIEDVTGIRTHLVRAPYGSHPYVTSAFKQAADEEGFILWDWNIDTVDWKHSGERFVDVAIYQTKQLEGKEPLIILMHEKDTTAIHLERLLKYYKENGYDMRALDESMQPIQFK</sequence>
<dbReference type="Proteomes" id="UP000321491">
    <property type="component" value="Unassembled WGS sequence"/>
</dbReference>
<dbReference type="GO" id="GO:0016810">
    <property type="term" value="F:hydrolase activity, acting on carbon-nitrogen (but not peptide) bonds"/>
    <property type="evidence" value="ECO:0007669"/>
    <property type="project" value="InterPro"/>
</dbReference>
<dbReference type="RefSeq" id="WP_146936511.1">
    <property type="nucleotide sequence ID" value="NZ_BJXW01000011.1"/>
</dbReference>
<dbReference type="SUPFAM" id="SSF88713">
    <property type="entry name" value="Glycoside hydrolase/deacetylase"/>
    <property type="match status" value="1"/>
</dbReference>
<dbReference type="Gene3D" id="3.20.20.370">
    <property type="entry name" value="Glycoside hydrolase/deacetylase"/>
    <property type="match status" value="1"/>
</dbReference>
<dbReference type="InterPro" id="IPR011330">
    <property type="entry name" value="Glyco_hydro/deAcase_b/a-brl"/>
</dbReference>
<dbReference type="EMBL" id="BJXW01000011">
    <property type="protein sequence ID" value="GEN30849.1"/>
    <property type="molecule type" value="Genomic_DNA"/>
</dbReference>
<evidence type="ECO:0000256" key="1">
    <source>
        <dbReference type="SAM" id="MobiDB-lite"/>
    </source>
</evidence>
<dbReference type="OrthoDB" id="258610at2"/>
<evidence type="ECO:0000259" key="2">
    <source>
        <dbReference type="PROSITE" id="PS51677"/>
    </source>
</evidence>
<dbReference type="InterPro" id="IPR050248">
    <property type="entry name" value="Polysacc_deacetylase_ArnD"/>
</dbReference>
<feature type="region of interest" description="Disordered" evidence="1">
    <location>
        <begin position="46"/>
        <end position="101"/>
    </location>
</feature>
<proteinExistence type="predicted"/>
<dbReference type="CDD" id="cd10944">
    <property type="entry name" value="CE4_SmPgdA_like"/>
    <property type="match status" value="1"/>
</dbReference>
<name>A0A511UW59_9BACI</name>
<reference evidence="3 4" key="1">
    <citation type="submission" date="2019-07" db="EMBL/GenBank/DDBJ databases">
        <title>Whole genome shotgun sequence of Cerasibacillus quisquiliarum NBRC 102429.</title>
        <authorList>
            <person name="Hosoyama A."/>
            <person name="Uohara A."/>
            <person name="Ohji S."/>
            <person name="Ichikawa N."/>
        </authorList>
    </citation>
    <scope>NUCLEOTIDE SEQUENCE [LARGE SCALE GENOMIC DNA]</scope>
    <source>
        <strain evidence="3 4">NBRC 102429</strain>
    </source>
</reference>
<feature type="domain" description="NodB homology" evidence="2">
    <location>
        <begin position="106"/>
        <end position="290"/>
    </location>
</feature>
<protein>
    <submittedName>
        <fullName evidence="3">Putative polysaccharide deacetylase YheN</fullName>
    </submittedName>
</protein>
<dbReference type="PANTHER" id="PTHR10587:SF125">
    <property type="entry name" value="POLYSACCHARIDE DEACETYLASE YHEN-RELATED"/>
    <property type="match status" value="1"/>
</dbReference>
<accession>A0A511UW59</accession>
<dbReference type="InterPro" id="IPR002509">
    <property type="entry name" value="NODB_dom"/>
</dbReference>